<gene>
    <name evidence="2" type="ORF">GLOINDRAFT_35252</name>
</gene>
<dbReference type="HOGENOM" id="CLU_1533383_0_0_1"/>
<organism evidence="2">
    <name type="scientific">Rhizophagus irregularis (strain DAOM 181602 / DAOM 197198 / MUCL 43194)</name>
    <name type="common">Arbuscular mycorrhizal fungus</name>
    <name type="synonym">Glomus intraradices</name>
    <dbReference type="NCBI Taxonomy" id="747089"/>
    <lineage>
        <taxon>Eukaryota</taxon>
        <taxon>Fungi</taxon>
        <taxon>Fungi incertae sedis</taxon>
        <taxon>Mucoromycota</taxon>
        <taxon>Glomeromycotina</taxon>
        <taxon>Glomeromycetes</taxon>
        <taxon>Glomerales</taxon>
        <taxon>Glomeraceae</taxon>
        <taxon>Rhizophagus</taxon>
    </lineage>
</organism>
<reference evidence="2" key="1">
    <citation type="submission" date="2013-07" db="EMBL/GenBank/DDBJ databases">
        <title>The genome of an arbuscular mycorrhizal fungus provides insights into the evolution of the oldest plant symbiosis.</title>
        <authorList>
            <consortium name="DOE Joint Genome Institute"/>
            <person name="Tisserant E."/>
            <person name="Malbreil M."/>
            <person name="Kuo A."/>
            <person name="Kohler A."/>
            <person name="Symeonidi A."/>
            <person name="Balestrini R."/>
            <person name="Charron P."/>
            <person name="Duensing N."/>
            <person name="Frei-dit-Frey N."/>
            <person name="Gianinazzi-Pearson V."/>
            <person name="Gilbert B."/>
            <person name="Handa Y."/>
            <person name="Hijri M."/>
            <person name="Kaul R."/>
            <person name="Kawaguchi M."/>
            <person name="Krajinski F."/>
            <person name="Lammers P."/>
            <person name="Lapierre D."/>
            <person name="Masclaux F.G."/>
            <person name="Murat C."/>
            <person name="Morin E."/>
            <person name="Ndikumana S."/>
            <person name="Pagni M."/>
            <person name="Petitpierre D."/>
            <person name="Requena N."/>
            <person name="Rosikiewicz P."/>
            <person name="Riley R."/>
            <person name="Saito K."/>
            <person name="San Clemente H."/>
            <person name="Shapiro H."/>
            <person name="van Tuinen D."/>
            <person name="Becard G."/>
            <person name="Bonfante P."/>
            <person name="Paszkowski U."/>
            <person name="Shachar-Hill Y."/>
            <person name="Young J.P."/>
            <person name="Sanders I.R."/>
            <person name="Henrissat B."/>
            <person name="Rensing S.A."/>
            <person name="Grigoriev I.V."/>
            <person name="Corradi N."/>
            <person name="Roux C."/>
            <person name="Martin F."/>
        </authorList>
    </citation>
    <scope>NUCLEOTIDE SEQUENCE</scope>
    <source>
        <strain evidence="2">DAOM 197198</strain>
    </source>
</reference>
<feature type="compositionally biased region" description="Basic and acidic residues" evidence="1">
    <location>
        <begin position="165"/>
        <end position="175"/>
    </location>
</feature>
<dbReference type="EMBL" id="KI292732">
    <property type="protein sequence ID" value="ESA05663.1"/>
    <property type="molecule type" value="Genomic_DNA"/>
</dbReference>
<name>U9TH72_RHIID</name>
<accession>U9TH72</accession>
<sequence>MKINLISQVVRPNATIVIDIRNKKREETTSDDDYLEKHFAEQSRDLKFYDFPAYWKDNEIYETLKQVGYVEKLEVRWNYKMFDTKLDAGQIKKRYSWQAYKKLDEKDKKRTEYEVVKKFVKTYGGHFAKIHHGRRHGKWFANEKPRGVDRIKWDAQSSPLSTIPRSKEEHEELDN</sequence>
<evidence type="ECO:0000256" key="1">
    <source>
        <dbReference type="SAM" id="MobiDB-lite"/>
    </source>
</evidence>
<evidence type="ECO:0000313" key="2">
    <source>
        <dbReference type="EMBL" id="ESA05663.1"/>
    </source>
</evidence>
<protein>
    <submittedName>
        <fullName evidence="2">Uncharacterized protein</fullName>
    </submittedName>
</protein>
<proteinExistence type="predicted"/>
<feature type="region of interest" description="Disordered" evidence="1">
    <location>
        <begin position="156"/>
        <end position="175"/>
    </location>
</feature>
<dbReference type="AlphaFoldDB" id="U9TH72"/>